<name>A0A381WMM4_9ZZZZ</name>
<keyword evidence="1" id="KW-0663">Pyridoxal phosphate</keyword>
<dbReference type="PANTHER" id="PTHR30244">
    <property type="entry name" value="TRANSAMINASE"/>
    <property type="match status" value="1"/>
</dbReference>
<feature type="non-terminal residue" evidence="2">
    <location>
        <position position="153"/>
    </location>
</feature>
<dbReference type="PANTHER" id="PTHR30244:SF36">
    <property type="entry name" value="3-OXO-GLUCOSE-6-PHOSPHATE:GLUTAMATE AMINOTRANSFERASE"/>
    <property type="match status" value="1"/>
</dbReference>
<evidence type="ECO:0008006" key="3">
    <source>
        <dbReference type="Google" id="ProtNLM"/>
    </source>
</evidence>
<evidence type="ECO:0000256" key="1">
    <source>
        <dbReference type="ARBA" id="ARBA00022898"/>
    </source>
</evidence>
<dbReference type="Gene3D" id="3.40.640.10">
    <property type="entry name" value="Type I PLP-dependent aspartate aminotransferase-like (Major domain)"/>
    <property type="match status" value="1"/>
</dbReference>
<dbReference type="EMBL" id="UINC01012283">
    <property type="protein sequence ID" value="SVA53725.1"/>
    <property type="molecule type" value="Genomic_DNA"/>
</dbReference>
<dbReference type="InterPro" id="IPR015424">
    <property type="entry name" value="PyrdxlP-dep_Trfase"/>
</dbReference>
<dbReference type="InterPro" id="IPR015421">
    <property type="entry name" value="PyrdxlP-dep_Trfase_major"/>
</dbReference>
<dbReference type="AlphaFoldDB" id="A0A381WMM4"/>
<dbReference type="GO" id="GO:0000271">
    <property type="term" value="P:polysaccharide biosynthetic process"/>
    <property type="evidence" value="ECO:0007669"/>
    <property type="project" value="TreeGrafter"/>
</dbReference>
<proteinExistence type="predicted"/>
<protein>
    <recommendedName>
        <fullName evidence="3">Aminotransferase class I/classII domain-containing protein</fullName>
    </recommendedName>
</protein>
<dbReference type="GO" id="GO:0030170">
    <property type="term" value="F:pyridoxal phosphate binding"/>
    <property type="evidence" value="ECO:0007669"/>
    <property type="project" value="TreeGrafter"/>
</dbReference>
<dbReference type="Pfam" id="PF01041">
    <property type="entry name" value="DegT_DnrJ_EryC1"/>
    <property type="match status" value="1"/>
</dbReference>
<dbReference type="GO" id="GO:0008483">
    <property type="term" value="F:transaminase activity"/>
    <property type="evidence" value="ECO:0007669"/>
    <property type="project" value="TreeGrafter"/>
</dbReference>
<sequence>VEEHKNIQANHNFLLNQYKETGVYPINHNYLFEQFSDYKEIFEQIENLITNCDYTLGKSVDEFERKICELTGSRFAVGVGSGTDALFLSLIAAGIQKGDEVITTPYTFYATIGAIVTAGAKPVFVDIRDDYNINTDLIEKAITDRTKAILPVH</sequence>
<accession>A0A381WMM4</accession>
<reference evidence="2" key="1">
    <citation type="submission" date="2018-05" db="EMBL/GenBank/DDBJ databases">
        <authorList>
            <person name="Lanie J.A."/>
            <person name="Ng W.-L."/>
            <person name="Kazmierczak K.M."/>
            <person name="Andrzejewski T.M."/>
            <person name="Davidsen T.M."/>
            <person name="Wayne K.J."/>
            <person name="Tettelin H."/>
            <person name="Glass J.I."/>
            <person name="Rusch D."/>
            <person name="Podicherti R."/>
            <person name="Tsui H.-C.T."/>
            <person name="Winkler M.E."/>
        </authorList>
    </citation>
    <scope>NUCLEOTIDE SEQUENCE</scope>
</reference>
<gene>
    <name evidence="2" type="ORF">METZ01_LOCUS106579</name>
</gene>
<evidence type="ECO:0000313" key="2">
    <source>
        <dbReference type="EMBL" id="SVA53725.1"/>
    </source>
</evidence>
<dbReference type="SUPFAM" id="SSF53383">
    <property type="entry name" value="PLP-dependent transferases"/>
    <property type="match status" value="1"/>
</dbReference>
<dbReference type="InterPro" id="IPR000653">
    <property type="entry name" value="DegT/StrS_aminotransferase"/>
</dbReference>
<organism evidence="2">
    <name type="scientific">marine metagenome</name>
    <dbReference type="NCBI Taxonomy" id="408172"/>
    <lineage>
        <taxon>unclassified sequences</taxon>
        <taxon>metagenomes</taxon>
        <taxon>ecological metagenomes</taxon>
    </lineage>
</organism>
<feature type="non-terminal residue" evidence="2">
    <location>
        <position position="1"/>
    </location>
</feature>